<evidence type="ECO:0000256" key="3">
    <source>
        <dbReference type="SAM" id="SignalP"/>
    </source>
</evidence>
<sequence length="202" mass="21033">MICAAAFTAALSLSGCATSEPTAASSSSPASPSQTASPSPTVTQSPTPKPTPVTTTKKVTKKEAIPFEEITKKDPNLDKGTKKVTTQGVKGVRTKTYRVTYVDGKETERELVKKVVTKEPVDKVVSVGTRTPPPPEPAEPEQAEPEPNCDPNYSGACVPIASDVDCASGSGNGPAYVRGPVYVTGSDIYDLDRDGDGVACET</sequence>
<dbReference type="PROSITE" id="PS51109">
    <property type="entry name" value="G5"/>
    <property type="match status" value="1"/>
</dbReference>
<comment type="caution">
    <text evidence="5">The sequence shown here is derived from an EMBL/GenBank/DDBJ whole genome shotgun (WGS) entry which is preliminary data.</text>
</comment>
<keyword evidence="6" id="KW-1185">Reference proteome</keyword>
<evidence type="ECO:0000259" key="4">
    <source>
        <dbReference type="PROSITE" id="PS51109"/>
    </source>
</evidence>
<keyword evidence="1 3" id="KW-0732">Signal</keyword>
<feature type="region of interest" description="Disordered" evidence="2">
    <location>
        <begin position="123"/>
        <end position="150"/>
    </location>
</feature>
<organism evidence="5 6">
    <name type="scientific">Myceligenerans indicum</name>
    <dbReference type="NCBI Taxonomy" id="2593663"/>
    <lineage>
        <taxon>Bacteria</taxon>
        <taxon>Bacillati</taxon>
        <taxon>Actinomycetota</taxon>
        <taxon>Actinomycetes</taxon>
        <taxon>Micrococcales</taxon>
        <taxon>Promicromonosporaceae</taxon>
        <taxon>Myceligenerans</taxon>
    </lineage>
</organism>
<feature type="chain" id="PRO_5046345569" description="G5 domain-containing protein" evidence="3">
    <location>
        <begin position="20"/>
        <end position="202"/>
    </location>
</feature>
<feature type="region of interest" description="Disordered" evidence="2">
    <location>
        <begin position="16"/>
        <end position="88"/>
    </location>
</feature>
<evidence type="ECO:0000256" key="2">
    <source>
        <dbReference type="SAM" id="MobiDB-lite"/>
    </source>
</evidence>
<protein>
    <recommendedName>
        <fullName evidence="4">G5 domain-containing protein</fullName>
    </recommendedName>
</protein>
<feature type="signal peptide" evidence="3">
    <location>
        <begin position="1"/>
        <end position="19"/>
    </location>
</feature>
<gene>
    <name evidence="5" type="ORF">HGK34_16585</name>
</gene>
<evidence type="ECO:0000256" key="1">
    <source>
        <dbReference type="ARBA" id="ARBA00022729"/>
    </source>
</evidence>
<evidence type="ECO:0000313" key="6">
    <source>
        <dbReference type="Proteomes" id="UP000675409"/>
    </source>
</evidence>
<dbReference type="SMART" id="SM01208">
    <property type="entry name" value="G5"/>
    <property type="match status" value="1"/>
</dbReference>
<feature type="compositionally biased region" description="Basic and acidic residues" evidence="2">
    <location>
        <begin position="61"/>
        <end position="81"/>
    </location>
</feature>
<dbReference type="Proteomes" id="UP000675409">
    <property type="component" value="Unassembled WGS sequence"/>
</dbReference>
<name>A0ABS1LNS6_9MICO</name>
<dbReference type="EMBL" id="JABBYC010000038">
    <property type="protein sequence ID" value="MBL0887877.1"/>
    <property type="molecule type" value="Genomic_DNA"/>
</dbReference>
<proteinExistence type="predicted"/>
<evidence type="ECO:0000313" key="5">
    <source>
        <dbReference type="EMBL" id="MBL0887877.1"/>
    </source>
</evidence>
<dbReference type="InterPro" id="IPR011098">
    <property type="entry name" value="G5_dom"/>
</dbReference>
<dbReference type="Pfam" id="PF07501">
    <property type="entry name" value="G5"/>
    <property type="match status" value="1"/>
</dbReference>
<dbReference type="Gene3D" id="2.20.230.10">
    <property type="entry name" value="Resuscitation-promoting factor rpfb"/>
    <property type="match status" value="1"/>
</dbReference>
<feature type="domain" description="G5" evidence="4">
    <location>
        <begin position="51"/>
        <end position="131"/>
    </location>
</feature>
<reference evidence="5 6" key="1">
    <citation type="journal article" date="2021" name="Arch. Microbiol.">
        <title>Myceligenerans indicum sp. nov., an actinobacterium isolated from mangrove sediment of Sundarbans, India.</title>
        <authorList>
            <person name="Asha K."/>
            <person name="Bhadury P."/>
        </authorList>
    </citation>
    <scope>NUCLEOTIDE SEQUENCE [LARGE SCALE GENOMIC DNA]</scope>
    <source>
        <strain evidence="5 6">I2</strain>
    </source>
</reference>
<accession>A0ABS1LNS6</accession>
<feature type="compositionally biased region" description="Low complexity" evidence="2">
    <location>
        <begin position="17"/>
        <end position="57"/>
    </location>
</feature>